<evidence type="ECO:0008006" key="3">
    <source>
        <dbReference type="Google" id="ProtNLM"/>
    </source>
</evidence>
<sequence>MDMEGNPTISVDQKLELGWLEWGKKLKMSRKKYEALYKSCTYWSSASESPIECMLFDEVKKLGLDPLINITLGDLLLDCKRDIAGRFIHTCAGDRYDQVYLIKDGDRPVPILIVECDGGHHMKEKIIRSDAKKEHNLKLHFPHVLVLRFTGSQIDGNYVIYFILQTFYCDPVFGVGLMLNFIGKF</sequence>
<dbReference type="EMBL" id="WMEY01000013">
    <property type="protein sequence ID" value="MYL65994.1"/>
    <property type="molecule type" value="Genomic_DNA"/>
</dbReference>
<name>A0A845F5K6_9BACL</name>
<proteinExistence type="predicted"/>
<dbReference type="AlphaFoldDB" id="A0A845F5K6"/>
<reference evidence="1 2" key="1">
    <citation type="submission" date="2019-11" db="EMBL/GenBank/DDBJ databases">
        <title>Genome sequences of 17 halophilic strains isolated from different environments.</title>
        <authorList>
            <person name="Furrow R.E."/>
        </authorList>
    </citation>
    <scope>NUCLEOTIDE SEQUENCE [LARGE SCALE GENOMIC DNA]</scope>
    <source>
        <strain evidence="1 2">22506_14_FS</strain>
    </source>
</reference>
<dbReference type="Proteomes" id="UP000447833">
    <property type="component" value="Unassembled WGS sequence"/>
</dbReference>
<evidence type="ECO:0000313" key="1">
    <source>
        <dbReference type="EMBL" id="MYL65994.1"/>
    </source>
</evidence>
<comment type="caution">
    <text evidence="1">The sequence shown here is derived from an EMBL/GenBank/DDBJ whole genome shotgun (WGS) entry which is preliminary data.</text>
</comment>
<accession>A0A845F5K6</accession>
<protein>
    <recommendedName>
        <fullName evidence="3">DUF2726 domain-containing protein</fullName>
    </recommendedName>
</protein>
<evidence type="ECO:0000313" key="2">
    <source>
        <dbReference type="Proteomes" id="UP000447833"/>
    </source>
</evidence>
<gene>
    <name evidence="1" type="ORF">GLW07_21890</name>
</gene>
<organism evidence="1 2">
    <name type="scientific">Guptibacillus hwajinpoensis</name>
    <dbReference type="NCBI Taxonomy" id="208199"/>
    <lineage>
        <taxon>Bacteria</taxon>
        <taxon>Bacillati</taxon>
        <taxon>Bacillota</taxon>
        <taxon>Bacilli</taxon>
        <taxon>Bacillales</taxon>
        <taxon>Guptibacillaceae</taxon>
        <taxon>Guptibacillus</taxon>
    </lineage>
</organism>
<dbReference type="RefSeq" id="WP_160921675.1">
    <property type="nucleotide sequence ID" value="NZ_WMEY01000013.1"/>
</dbReference>